<name>A0A1M6UZV8_9BACT</name>
<dbReference type="AlphaFoldDB" id="A0A1M6UZV8"/>
<keyword evidence="2" id="KW-1185">Reference proteome</keyword>
<gene>
    <name evidence="1" type="ORF">SAMN05720469_11622</name>
</gene>
<dbReference type="Proteomes" id="UP000184275">
    <property type="component" value="Unassembled WGS sequence"/>
</dbReference>
<organism evidence="1 2">
    <name type="scientific">Fibrobacter intestinalis</name>
    <dbReference type="NCBI Taxonomy" id="28122"/>
    <lineage>
        <taxon>Bacteria</taxon>
        <taxon>Pseudomonadati</taxon>
        <taxon>Fibrobacterota</taxon>
        <taxon>Fibrobacteria</taxon>
        <taxon>Fibrobacterales</taxon>
        <taxon>Fibrobacteraceae</taxon>
        <taxon>Fibrobacter</taxon>
    </lineage>
</organism>
<dbReference type="EMBL" id="FRAW01000016">
    <property type="protein sequence ID" value="SHK74797.1"/>
    <property type="molecule type" value="Genomic_DNA"/>
</dbReference>
<reference evidence="2" key="1">
    <citation type="submission" date="2016-11" db="EMBL/GenBank/DDBJ databases">
        <authorList>
            <person name="Varghese N."/>
            <person name="Submissions S."/>
        </authorList>
    </citation>
    <scope>NUCLEOTIDE SEQUENCE [LARGE SCALE GENOMIC DNA]</scope>
    <source>
        <strain evidence="2">UWOS</strain>
    </source>
</reference>
<sequence>MKRLGMIFLVLYMFDFTHGFSPFFGDFWLDFIQIDTSKVQENICEVYADAFVDSTKKEDFLGRENCFYGGGTLGILSQLDTTVAFYINDIKLGPYFYITRNQQACEGESLAWLETVGTPGTHQFSEVLIFELLRFQELGVITNERDSFEIQLKDTLASMIARKDYCPDLESTDGMIGPNCCSLVESPSAIPMRFFVQNTFRVSKISQGKFHIDGVALGSPYKLFDLNGKLLRSGVLRGRTIAAPLSPAVLEIGGKKFLLR</sequence>
<accession>A0A1M6UZV8</accession>
<protein>
    <submittedName>
        <fullName evidence="1">Uncharacterized protein</fullName>
    </submittedName>
</protein>
<proteinExistence type="predicted"/>
<evidence type="ECO:0000313" key="1">
    <source>
        <dbReference type="EMBL" id="SHK74797.1"/>
    </source>
</evidence>
<evidence type="ECO:0000313" key="2">
    <source>
        <dbReference type="Proteomes" id="UP000184275"/>
    </source>
</evidence>